<evidence type="ECO:0000256" key="1">
    <source>
        <dbReference type="ARBA" id="ARBA00022723"/>
    </source>
</evidence>
<dbReference type="Proteomes" id="UP001174909">
    <property type="component" value="Unassembled WGS sequence"/>
</dbReference>
<keyword evidence="1 4" id="KW-0479">Metal-binding</keyword>
<evidence type="ECO:0000259" key="5">
    <source>
        <dbReference type="SMART" id="SM00829"/>
    </source>
</evidence>
<gene>
    <name evidence="6" type="ORF">GBAR_LOCUS6395</name>
</gene>
<dbReference type="InterPro" id="IPR050129">
    <property type="entry name" value="Zn_alcohol_dh"/>
</dbReference>
<dbReference type="InterPro" id="IPR013149">
    <property type="entry name" value="ADH-like_C"/>
</dbReference>
<feature type="domain" description="Enoyl reductase (ER)" evidence="5">
    <location>
        <begin position="2"/>
        <end position="316"/>
    </location>
</feature>
<dbReference type="InterPro" id="IPR036291">
    <property type="entry name" value="NAD(P)-bd_dom_sf"/>
</dbReference>
<protein>
    <submittedName>
        <fullName evidence="6">Sorbitol dehydrogenase</fullName>
    </submittedName>
</protein>
<comment type="similarity">
    <text evidence="4">Belongs to the zinc-containing alcohol dehydrogenase family.</text>
</comment>
<dbReference type="EMBL" id="CASHTH010000972">
    <property type="protein sequence ID" value="CAI8009544.1"/>
    <property type="molecule type" value="Genomic_DNA"/>
</dbReference>
<evidence type="ECO:0000313" key="7">
    <source>
        <dbReference type="Proteomes" id="UP001174909"/>
    </source>
</evidence>
<evidence type="ECO:0000256" key="2">
    <source>
        <dbReference type="ARBA" id="ARBA00022833"/>
    </source>
</evidence>
<dbReference type="PROSITE" id="PS00059">
    <property type="entry name" value="ADH_ZINC"/>
    <property type="match status" value="1"/>
</dbReference>
<evidence type="ECO:0000256" key="4">
    <source>
        <dbReference type="RuleBase" id="RU361277"/>
    </source>
</evidence>
<dbReference type="Pfam" id="PF00107">
    <property type="entry name" value="ADH_zinc_N"/>
    <property type="match status" value="1"/>
</dbReference>
<dbReference type="InterPro" id="IPR020843">
    <property type="entry name" value="ER"/>
</dbReference>
<evidence type="ECO:0000313" key="6">
    <source>
        <dbReference type="EMBL" id="CAI8009544.1"/>
    </source>
</evidence>
<keyword evidence="2 4" id="KW-0862">Zinc</keyword>
<accession>A0AA35RE55</accession>
<keyword evidence="3" id="KW-0560">Oxidoreductase</keyword>
<dbReference type="Gene3D" id="3.90.180.10">
    <property type="entry name" value="Medium-chain alcohol dehydrogenases, catalytic domain"/>
    <property type="match status" value="1"/>
</dbReference>
<dbReference type="PANTHER" id="PTHR43401">
    <property type="entry name" value="L-THREONINE 3-DEHYDROGENASE"/>
    <property type="match status" value="1"/>
</dbReference>
<dbReference type="GO" id="GO:0008270">
    <property type="term" value="F:zinc ion binding"/>
    <property type="evidence" value="ECO:0007669"/>
    <property type="project" value="InterPro"/>
</dbReference>
<proteinExistence type="inferred from homology"/>
<name>A0AA35RE55_GEOBA</name>
<dbReference type="AlphaFoldDB" id="A0AA35RE55"/>
<dbReference type="PANTHER" id="PTHR43401:SF2">
    <property type="entry name" value="L-THREONINE 3-DEHYDROGENASE"/>
    <property type="match status" value="1"/>
</dbReference>
<dbReference type="InterPro" id="IPR002328">
    <property type="entry name" value="ADH_Zn_CS"/>
</dbReference>
<dbReference type="InterPro" id="IPR011032">
    <property type="entry name" value="GroES-like_sf"/>
</dbReference>
<dbReference type="Pfam" id="PF08240">
    <property type="entry name" value="ADH_N"/>
    <property type="match status" value="1"/>
</dbReference>
<dbReference type="Gene3D" id="3.40.50.720">
    <property type="entry name" value="NAD(P)-binding Rossmann-like Domain"/>
    <property type="match status" value="1"/>
</dbReference>
<dbReference type="InterPro" id="IPR013154">
    <property type="entry name" value="ADH-like_N"/>
</dbReference>
<dbReference type="GO" id="GO:0016491">
    <property type="term" value="F:oxidoreductase activity"/>
    <property type="evidence" value="ECO:0007669"/>
    <property type="project" value="UniProtKB-KW"/>
</dbReference>
<organism evidence="6 7">
    <name type="scientific">Geodia barretti</name>
    <name type="common">Barrett's horny sponge</name>
    <dbReference type="NCBI Taxonomy" id="519541"/>
    <lineage>
        <taxon>Eukaryota</taxon>
        <taxon>Metazoa</taxon>
        <taxon>Porifera</taxon>
        <taxon>Demospongiae</taxon>
        <taxon>Heteroscleromorpha</taxon>
        <taxon>Tetractinellida</taxon>
        <taxon>Astrophorina</taxon>
        <taxon>Geodiidae</taxon>
        <taxon>Geodia</taxon>
    </lineage>
</organism>
<reference evidence="6" key="1">
    <citation type="submission" date="2023-03" db="EMBL/GenBank/DDBJ databases">
        <authorList>
            <person name="Steffen K."/>
            <person name="Cardenas P."/>
        </authorList>
    </citation>
    <scope>NUCLEOTIDE SEQUENCE</scope>
</reference>
<comment type="caution">
    <text evidence="6">The sequence shown here is derived from an EMBL/GenBank/DDBJ whole genome shotgun (WGS) entry which is preliminary data.</text>
</comment>
<dbReference type="SUPFAM" id="SSF50129">
    <property type="entry name" value="GroES-like"/>
    <property type="match status" value="1"/>
</dbReference>
<comment type="cofactor">
    <cofactor evidence="4">
        <name>Zn(2+)</name>
        <dbReference type="ChEBI" id="CHEBI:29105"/>
    </cofactor>
</comment>
<evidence type="ECO:0000256" key="3">
    <source>
        <dbReference type="ARBA" id="ARBA00023002"/>
    </source>
</evidence>
<dbReference type="SMART" id="SM00829">
    <property type="entry name" value="PKS_ER"/>
    <property type="match status" value="1"/>
</dbReference>
<sequence>MPEPDTGEVLFRTHYSGICGTDLHAVQLGRYEDGVVIGHEFAGEVVSVGPGVEGWRAGDRAAVHPKGNVCGVCPECRDGLSNLCSAPDIGGTAGIGSNGGMAAYVSIPAGKLRSLPDEVSLLEGAWVEPIAVALRGVSRSGFKVGRRAVVVGAGPIGLLTVMHLRLGGASQITVLEPSEMRRAKAEELGADITINPVTDDPTEIFGNDIERPDYAFECSAAPSALDTAVEILPHNGTLALLGVATFPISFRSYTIIRKELTVTGSSSYVEEFDIAIRLLARKALDVQPLTSDVVGLEGVLDAMERLEQGKAIKILVQPND</sequence>
<dbReference type="SUPFAM" id="SSF51735">
    <property type="entry name" value="NAD(P)-binding Rossmann-fold domains"/>
    <property type="match status" value="1"/>
</dbReference>
<keyword evidence="7" id="KW-1185">Reference proteome</keyword>